<evidence type="ECO:0000256" key="11">
    <source>
        <dbReference type="ARBA" id="ARBA00061173"/>
    </source>
</evidence>
<reference evidence="17" key="1">
    <citation type="submission" date="2017-10" db="EMBL/GenBank/DDBJ databases">
        <title>Massilia psychrophilum sp. nov., a novel purple-pigmented bacterium isolated from Tianshan glacier, Xinjiang Municipality, China.</title>
        <authorList>
            <person name="Wang H."/>
        </authorList>
    </citation>
    <scope>NUCLEOTIDE SEQUENCE [LARGE SCALE GENOMIC DNA]</scope>
    <source>
        <strain evidence="17">B2</strain>
    </source>
</reference>
<dbReference type="Pfam" id="PF00664">
    <property type="entry name" value="ABC_membrane"/>
    <property type="match status" value="1"/>
</dbReference>
<comment type="similarity">
    <text evidence="11">Belongs to the ABC transporter superfamily. Cyclolysin exporter (TC 3.A.1.109.2) family.</text>
</comment>
<dbReference type="SMART" id="SM00382">
    <property type="entry name" value="AAA"/>
    <property type="match status" value="1"/>
</dbReference>
<dbReference type="GO" id="GO:0005524">
    <property type="term" value="F:ATP binding"/>
    <property type="evidence" value="ECO:0007669"/>
    <property type="project" value="UniProtKB-KW"/>
</dbReference>
<feature type="domain" description="ABC transmembrane type-1" evidence="15">
    <location>
        <begin position="172"/>
        <end position="445"/>
    </location>
</feature>
<comment type="subcellular location">
    <subcellularLocation>
        <location evidence="1">Cell membrane</location>
        <topology evidence="1">Multi-pass membrane protein</topology>
    </subcellularLocation>
</comment>
<keyword evidence="7" id="KW-0067">ATP-binding</keyword>
<keyword evidence="9 13" id="KW-0472">Membrane</keyword>
<evidence type="ECO:0000259" key="15">
    <source>
        <dbReference type="PROSITE" id="PS50929"/>
    </source>
</evidence>
<dbReference type="PROSITE" id="PS50893">
    <property type="entry name" value="ABC_TRANSPORTER_2"/>
    <property type="match status" value="1"/>
</dbReference>
<dbReference type="InterPro" id="IPR027417">
    <property type="entry name" value="P-loop_NTPase"/>
</dbReference>
<evidence type="ECO:0000256" key="7">
    <source>
        <dbReference type="ARBA" id="ARBA00022840"/>
    </source>
</evidence>
<evidence type="ECO:0000256" key="2">
    <source>
        <dbReference type="ARBA" id="ARBA00022448"/>
    </source>
</evidence>
<keyword evidence="6" id="KW-0547">Nucleotide-binding</keyword>
<dbReference type="Proteomes" id="UP000229897">
    <property type="component" value="Chromosome"/>
</dbReference>
<dbReference type="CDD" id="cd02419">
    <property type="entry name" value="Peptidase_C39C"/>
    <property type="match status" value="1"/>
</dbReference>
<keyword evidence="4 13" id="KW-0812">Transmembrane</keyword>
<dbReference type="InterPro" id="IPR011527">
    <property type="entry name" value="ABC1_TM_dom"/>
</dbReference>
<keyword evidence="18" id="KW-1185">Reference proteome</keyword>
<proteinExistence type="inferred from homology"/>
<evidence type="ECO:0000313" key="17">
    <source>
        <dbReference type="EMBL" id="ATQ77598.1"/>
    </source>
</evidence>
<evidence type="ECO:0000256" key="8">
    <source>
        <dbReference type="ARBA" id="ARBA00022989"/>
    </source>
</evidence>
<dbReference type="InterPro" id="IPR017871">
    <property type="entry name" value="ABC_transporter-like_CS"/>
</dbReference>
<evidence type="ECO:0000256" key="3">
    <source>
        <dbReference type="ARBA" id="ARBA00022475"/>
    </source>
</evidence>
<dbReference type="Gene3D" id="3.40.50.300">
    <property type="entry name" value="P-loop containing nucleotide triphosphate hydrolases"/>
    <property type="match status" value="1"/>
</dbReference>
<dbReference type="EMBL" id="CP024608">
    <property type="protein sequence ID" value="ATQ77598.1"/>
    <property type="molecule type" value="Genomic_DNA"/>
</dbReference>
<evidence type="ECO:0000256" key="9">
    <source>
        <dbReference type="ARBA" id="ARBA00023136"/>
    </source>
</evidence>
<feature type="domain" description="Peptidase C39" evidence="16">
    <location>
        <begin position="20"/>
        <end position="139"/>
    </location>
</feature>
<feature type="transmembrane region" description="Helical" evidence="13">
    <location>
        <begin position="293"/>
        <end position="323"/>
    </location>
</feature>
<dbReference type="InterPro" id="IPR036640">
    <property type="entry name" value="ABC1_TM_sf"/>
</dbReference>
<dbReference type="InterPro" id="IPR033838">
    <property type="entry name" value="CvaB_peptidase"/>
</dbReference>
<dbReference type="PANTHER" id="PTHR24221:SF606">
    <property type="entry name" value="COLICIN V SECRETION-PROCESSING ATP-BINDING PROTEIN"/>
    <property type="match status" value="1"/>
</dbReference>
<dbReference type="GO" id="GO:0140359">
    <property type="term" value="F:ABC-type transporter activity"/>
    <property type="evidence" value="ECO:0007669"/>
    <property type="project" value="InterPro"/>
</dbReference>
<dbReference type="KEGG" id="mass:CR152_26165"/>
<feature type="transmembrane region" description="Helical" evidence="13">
    <location>
        <begin position="207"/>
        <end position="229"/>
    </location>
</feature>
<dbReference type="SUPFAM" id="SSF52540">
    <property type="entry name" value="P-loop containing nucleoside triphosphate hydrolases"/>
    <property type="match status" value="1"/>
</dbReference>
<dbReference type="GO" id="GO:0016887">
    <property type="term" value="F:ATP hydrolysis activity"/>
    <property type="evidence" value="ECO:0007669"/>
    <property type="project" value="InterPro"/>
</dbReference>
<dbReference type="Pfam" id="PF00005">
    <property type="entry name" value="ABC_tran"/>
    <property type="match status" value="1"/>
</dbReference>
<dbReference type="PROSITE" id="PS00211">
    <property type="entry name" value="ABC_TRANSPORTER_1"/>
    <property type="match status" value="1"/>
</dbReference>
<dbReference type="AlphaFoldDB" id="A0A2D2DRI9"/>
<feature type="transmembrane region" description="Helical" evidence="13">
    <location>
        <begin position="391"/>
        <end position="410"/>
    </location>
</feature>
<dbReference type="GO" id="GO:0006508">
    <property type="term" value="P:proteolysis"/>
    <property type="evidence" value="ECO:0007669"/>
    <property type="project" value="InterPro"/>
</dbReference>
<dbReference type="RefSeq" id="WP_099879924.1">
    <property type="nucleotide sequence ID" value="NZ_CP024608.1"/>
</dbReference>
<dbReference type="FunFam" id="3.40.50.300:FF:000299">
    <property type="entry name" value="ABC transporter ATP-binding protein/permease"/>
    <property type="match status" value="1"/>
</dbReference>
<organism evidence="17 18">
    <name type="scientific">Massilia violaceinigra</name>
    <dbReference type="NCBI Taxonomy" id="2045208"/>
    <lineage>
        <taxon>Bacteria</taxon>
        <taxon>Pseudomonadati</taxon>
        <taxon>Pseudomonadota</taxon>
        <taxon>Betaproteobacteria</taxon>
        <taxon>Burkholderiales</taxon>
        <taxon>Oxalobacteraceae</taxon>
        <taxon>Telluria group</taxon>
        <taxon>Massilia</taxon>
    </lineage>
</organism>
<dbReference type="InterPro" id="IPR005074">
    <property type="entry name" value="Peptidase_C39"/>
</dbReference>
<dbReference type="GO" id="GO:0008234">
    <property type="term" value="F:cysteine-type peptidase activity"/>
    <property type="evidence" value="ECO:0007669"/>
    <property type="project" value="InterPro"/>
</dbReference>
<dbReference type="InterPro" id="IPR003593">
    <property type="entry name" value="AAA+_ATPase"/>
</dbReference>
<dbReference type="InterPro" id="IPR003439">
    <property type="entry name" value="ABC_transporter-like_ATP-bd"/>
</dbReference>
<evidence type="ECO:0000313" key="18">
    <source>
        <dbReference type="Proteomes" id="UP000229897"/>
    </source>
</evidence>
<feature type="transmembrane region" description="Helical" evidence="13">
    <location>
        <begin position="170"/>
        <end position="195"/>
    </location>
</feature>
<keyword evidence="8 13" id="KW-1133">Transmembrane helix</keyword>
<evidence type="ECO:0000256" key="4">
    <source>
        <dbReference type="ARBA" id="ARBA00022692"/>
    </source>
</evidence>
<keyword evidence="3" id="KW-1003">Cell membrane</keyword>
<dbReference type="InterPro" id="IPR039421">
    <property type="entry name" value="Type_1_exporter"/>
</dbReference>
<evidence type="ECO:0000259" key="14">
    <source>
        <dbReference type="PROSITE" id="PS50893"/>
    </source>
</evidence>
<dbReference type="GO" id="GO:0005886">
    <property type="term" value="C:plasma membrane"/>
    <property type="evidence" value="ECO:0007669"/>
    <property type="project" value="UniProtKB-SubCell"/>
</dbReference>
<evidence type="ECO:0000259" key="16">
    <source>
        <dbReference type="PROSITE" id="PS50990"/>
    </source>
</evidence>
<dbReference type="Gene3D" id="3.90.70.10">
    <property type="entry name" value="Cysteine proteinases"/>
    <property type="match status" value="1"/>
</dbReference>
<dbReference type="CDD" id="cd18567">
    <property type="entry name" value="ABC_6TM_CvaB_RaxB_like"/>
    <property type="match status" value="1"/>
</dbReference>
<name>A0A2D2DRI9_9BURK</name>
<dbReference type="GO" id="GO:0031640">
    <property type="term" value="P:killing of cells of another organism"/>
    <property type="evidence" value="ECO:0007669"/>
    <property type="project" value="UniProtKB-KW"/>
</dbReference>
<dbReference type="PROSITE" id="PS50929">
    <property type="entry name" value="ABC_TM1F"/>
    <property type="match status" value="1"/>
</dbReference>
<keyword evidence="5" id="KW-0204">Cytolysis</keyword>
<comment type="function">
    <text evidence="10">Involved in the export of calmodulin-sensitive adenylate cyclase-hemolysin (cyclolysin).</text>
</comment>
<dbReference type="SUPFAM" id="SSF90123">
    <property type="entry name" value="ABC transporter transmembrane region"/>
    <property type="match status" value="1"/>
</dbReference>
<keyword evidence="5" id="KW-0354">Hemolysis</keyword>
<keyword evidence="2" id="KW-0813">Transport</keyword>
<sequence length="719" mass="78025">MSKPMDATAGLGVRLPSILQTEAAECGLACLAMIAAYHGNGTDLAHLRRRFGMSLRGATLKDLVGIAVHLGLASRPLRLEPEELDLLATPCILHWDLNHFVVLKQVTAKGVVIHDPAVGVRRLPRATVLKHFTGVALELSPTASFESGQAAPRVRLSALLGRMSGIKQSLCALAAMALAIEVLAVVSPFFMQWVIDEALVSADRDLLLTLALGFAFLLIIRVAVTAARGATLIAVSSTIKVAGRASLFGHLVSLPAAYFESRHLGDIMSRFGSQEVILQAITTDMVEILLDGLMAAITLCVMLFYAPELAMLVVGGSVLYALVRAASYTALRNASVEAIVWGAKRDSHFLETLRGMRTIKLFNAQASRQAHWLNLLVETVNRQVTTQKLGLMFRTVNSLLIGIIAILVVWLGAERVLNNTFSVGMLLAFISYKDQFMGRVSALINKTLDLFMLRLHAERLADIALTPPEVCHLPLASDEQRKPMAIRLRGLRFRYGASDPWVLDGIDLQIEAGESVAIVGPSGCGKTTLLRLLASLLEPVSGEIEVDGRALNQSGLGEYRAQIGVVLQDDQLFAGSIADNISFFADAPSMERIRECARRAAVEDDVNAMPMGFHTLIGDMGTVLSGGQKQRILIARALYREPVLLLLDEATSHLDVTREQAVNAAIHALPMTRIIVAHRRETILSAERIIVLEEGKVACDLRGEEGRAAYLARMALEDK</sequence>
<accession>A0A2D2DRI9</accession>
<protein>
    <recommendedName>
        <fullName evidence="12">Cyclolysin secretion/processing ATP-binding protein CyaB</fullName>
    </recommendedName>
</protein>
<feature type="domain" description="ABC transporter" evidence="14">
    <location>
        <begin position="486"/>
        <end position="719"/>
    </location>
</feature>
<dbReference type="PANTHER" id="PTHR24221">
    <property type="entry name" value="ATP-BINDING CASSETTE SUB-FAMILY B"/>
    <property type="match status" value="1"/>
</dbReference>
<evidence type="ECO:0000256" key="13">
    <source>
        <dbReference type="SAM" id="Phobius"/>
    </source>
</evidence>
<gene>
    <name evidence="17" type="ORF">CR152_26165</name>
</gene>
<evidence type="ECO:0000256" key="6">
    <source>
        <dbReference type="ARBA" id="ARBA00022741"/>
    </source>
</evidence>
<dbReference type="Pfam" id="PF03412">
    <property type="entry name" value="Peptidase_C39"/>
    <property type="match status" value="1"/>
</dbReference>
<evidence type="ECO:0000256" key="1">
    <source>
        <dbReference type="ARBA" id="ARBA00004651"/>
    </source>
</evidence>
<dbReference type="PROSITE" id="PS50990">
    <property type="entry name" value="PEPTIDASE_C39"/>
    <property type="match status" value="1"/>
</dbReference>
<evidence type="ECO:0000256" key="12">
    <source>
        <dbReference type="ARBA" id="ARBA00072252"/>
    </source>
</evidence>
<feature type="transmembrane region" description="Helical" evidence="13">
    <location>
        <begin position="241"/>
        <end position="259"/>
    </location>
</feature>
<dbReference type="Gene3D" id="1.20.1560.10">
    <property type="entry name" value="ABC transporter type 1, transmembrane domain"/>
    <property type="match status" value="1"/>
</dbReference>
<evidence type="ECO:0000256" key="10">
    <source>
        <dbReference type="ARBA" id="ARBA00055355"/>
    </source>
</evidence>
<evidence type="ECO:0000256" key="5">
    <source>
        <dbReference type="ARBA" id="ARBA00022735"/>
    </source>
</evidence>
<dbReference type="GO" id="GO:0034040">
    <property type="term" value="F:ATPase-coupled lipid transmembrane transporter activity"/>
    <property type="evidence" value="ECO:0007669"/>
    <property type="project" value="TreeGrafter"/>
</dbReference>
<dbReference type="OrthoDB" id="8554730at2"/>